<dbReference type="Pfam" id="PF09429">
    <property type="entry name" value="Wbp11"/>
    <property type="match status" value="1"/>
</dbReference>
<dbReference type="OrthoDB" id="5597581at2759"/>
<dbReference type="EMBL" id="KV748970">
    <property type="protein sequence ID" value="OCL11867.1"/>
    <property type="molecule type" value="Genomic_DNA"/>
</dbReference>
<keyword evidence="5" id="KW-1185">Reference proteome</keyword>
<dbReference type="InterPro" id="IPR019007">
    <property type="entry name" value="Wbp11/ELF5/Saf1_N"/>
</dbReference>
<dbReference type="GO" id="GO:0006396">
    <property type="term" value="P:RNA processing"/>
    <property type="evidence" value="ECO:0007669"/>
    <property type="project" value="InterPro"/>
</dbReference>
<gene>
    <name evidence="4" type="ORF">AOQ84DRAFT_173045</name>
</gene>
<name>A0A8E2JWL1_9PEZI</name>
<organism evidence="4 5">
    <name type="scientific">Glonium stellatum</name>
    <dbReference type="NCBI Taxonomy" id="574774"/>
    <lineage>
        <taxon>Eukaryota</taxon>
        <taxon>Fungi</taxon>
        <taxon>Dikarya</taxon>
        <taxon>Ascomycota</taxon>
        <taxon>Pezizomycotina</taxon>
        <taxon>Dothideomycetes</taxon>
        <taxon>Pleosporomycetidae</taxon>
        <taxon>Gloniales</taxon>
        <taxon>Gloniaceae</taxon>
        <taxon>Glonium</taxon>
    </lineage>
</organism>
<accession>A0A8E2JWL1</accession>
<proteinExistence type="predicted"/>
<feature type="region of interest" description="Disordered" evidence="2">
    <location>
        <begin position="41"/>
        <end position="187"/>
    </location>
</feature>
<evidence type="ECO:0000256" key="2">
    <source>
        <dbReference type="SAM" id="MobiDB-lite"/>
    </source>
</evidence>
<evidence type="ECO:0000256" key="1">
    <source>
        <dbReference type="SAM" id="Coils"/>
    </source>
</evidence>
<evidence type="ECO:0000259" key="3">
    <source>
        <dbReference type="Pfam" id="PF09429"/>
    </source>
</evidence>
<feature type="domain" description="Wbp11/ELF5/Saf1 N-terminal" evidence="3">
    <location>
        <begin position="4"/>
        <end position="81"/>
    </location>
</feature>
<keyword evidence="1" id="KW-0175">Coiled coil</keyword>
<feature type="coiled-coil region" evidence="1">
    <location>
        <begin position="275"/>
        <end position="348"/>
    </location>
</feature>
<feature type="region of interest" description="Disordered" evidence="2">
    <location>
        <begin position="1"/>
        <end position="27"/>
    </location>
</feature>
<sequence>MAKEKSINPAQAARKAEKARAVKKSKAQLLTQRIEKLARRNPDRLQRQIDDLKSLEQAEGLKPRDRQQLTQLEKDIAAIRKAREALGDKAPKFGGAEREHRSGNERRDKDQKGNSRIGGVLGKRRRDDRGGQQSDAESSSETDEDARNIPMPKDTPPPLPRRDNRRQPRPNNPNETPLGELRMPHALPPKPVAQTVYEAAPMVRDLRKEATSRFVPTAVQSKLKLVKGQTPGRLIEPEELERLEKEGYKDAEKMVRAAVQETEQSAVAGQVKGVEVDLDAEEERFEEELKKAEMEEIELANVNAEKAAEAAVQEAEFNMMAAEANGQITDLKSQGDRAEMELRKVEMEEIDDEDL</sequence>
<feature type="compositionally biased region" description="Basic and acidic residues" evidence="2">
    <location>
        <begin position="41"/>
        <end position="113"/>
    </location>
</feature>
<reference evidence="4 5" key="1">
    <citation type="journal article" date="2016" name="Nat. Commun.">
        <title>Ectomycorrhizal ecology is imprinted in the genome of the dominant symbiotic fungus Cenococcum geophilum.</title>
        <authorList>
            <consortium name="DOE Joint Genome Institute"/>
            <person name="Peter M."/>
            <person name="Kohler A."/>
            <person name="Ohm R.A."/>
            <person name="Kuo A."/>
            <person name="Krutzmann J."/>
            <person name="Morin E."/>
            <person name="Arend M."/>
            <person name="Barry K.W."/>
            <person name="Binder M."/>
            <person name="Choi C."/>
            <person name="Clum A."/>
            <person name="Copeland A."/>
            <person name="Grisel N."/>
            <person name="Haridas S."/>
            <person name="Kipfer T."/>
            <person name="LaButti K."/>
            <person name="Lindquist E."/>
            <person name="Lipzen A."/>
            <person name="Maire R."/>
            <person name="Meier B."/>
            <person name="Mihaltcheva S."/>
            <person name="Molinier V."/>
            <person name="Murat C."/>
            <person name="Poggeler S."/>
            <person name="Quandt C.A."/>
            <person name="Sperisen C."/>
            <person name="Tritt A."/>
            <person name="Tisserant E."/>
            <person name="Crous P.W."/>
            <person name="Henrissat B."/>
            <person name="Nehls U."/>
            <person name="Egli S."/>
            <person name="Spatafora J.W."/>
            <person name="Grigoriev I.V."/>
            <person name="Martin F.M."/>
        </authorList>
    </citation>
    <scope>NUCLEOTIDE SEQUENCE [LARGE SCALE GENOMIC DNA]</scope>
    <source>
        <strain evidence="4 5">CBS 207.34</strain>
    </source>
</reference>
<dbReference type="Proteomes" id="UP000250140">
    <property type="component" value="Unassembled WGS sequence"/>
</dbReference>
<evidence type="ECO:0000313" key="5">
    <source>
        <dbReference type="Proteomes" id="UP000250140"/>
    </source>
</evidence>
<protein>
    <recommendedName>
        <fullName evidence="3">Wbp11/ELF5/Saf1 N-terminal domain-containing protein</fullName>
    </recommendedName>
</protein>
<evidence type="ECO:0000313" key="4">
    <source>
        <dbReference type="EMBL" id="OCL11867.1"/>
    </source>
</evidence>
<dbReference type="AlphaFoldDB" id="A0A8E2JWL1"/>